<feature type="region of interest" description="Disordered" evidence="2">
    <location>
        <begin position="62"/>
        <end position="96"/>
    </location>
</feature>
<feature type="compositionally biased region" description="Basic and acidic residues" evidence="2">
    <location>
        <begin position="73"/>
        <end position="83"/>
    </location>
</feature>
<name>A0A7D3QVX2_9VIRU</name>
<reference evidence="3 4" key="1">
    <citation type="submission" date="2020-04" db="EMBL/GenBank/DDBJ databases">
        <title>Advantages and limits of metagenomic assembly and binning of a giant virus.</title>
        <authorList>
            <person name="Schulz F."/>
            <person name="Andreani J."/>
            <person name="Francis R."/>
            <person name="Boudjemaa H."/>
            <person name="Bou Khalil J.Y."/>
            <person name="Lee J."/>
            <person name="La Scola B."/>
            <person name="Woyke T."/>
        </authorList>
    </citation>
    <scope>NUCLEOTIDE SEQUENCE [LARGE SCALE GENOMIC DNA]</scope>
    <source>
        <strain evidence="3 4">FV1/VV64</strain>
    </source>
</reference>
<sequence length="96" mass="11847">MNDNINKILQDNEILKIENQKLKNENDELRKEIEELKEHLKKYTAPSRSKRFYENHKEEIIQKTKNYSKTHKPSKEKMQEYNKRAYLKRKEKQQLV</sequence>
<evidence type="ECO:0000256" key="1">
    <source>
        <dbReference type="SAM" id="Coils"/>
    </source>
</evidence>
<feature type="coiled-coil region" evidence="1">
    <location>
        <begin position="5"/>
        <end position="46"/>
    </location>
</feature>
<dbReference type="Proteomes" id="UP001162001">
    <property type="component" value="Segment"/>
</dbReference>
<evidence type="ECO:0000313" key="4">
    <source>
        <dbReference type="Proteomes" id="UP001162001"/>
    </source>
</evidence>
<organism evidence="3 4">
    <name type="scientific">Fadolivirus FV1/VV64</name>
    <dbReference type="NCBI Taxonomy" id="3070911"/>
    <lineage>
        <taxon>Viruses</taxon>
        <taxon>Varidnaviria</taxon>
        <taxon>Bamfordvirae</taxon>
        <taxon>Nucleocytoviricota</taxon>
        <taxon>Megaviricetes</taxon>
        <taxon>Imitervirales</taxon>
        <taxon>Mimiviridae</taxon>
        <taxon>Klosneuvirinae</taxon>
        <taxon>Fadolivirus</taxon>
        <taxon>Fadolivirus algeromassiliense</taxon>
    </lineage>
</organism>
<keyword evidence="4" id="KW-1185">Reference proteome</keyword>
<feature type="compositionally biased region" description="Basic residues" evidence="2">
    <location>
        <begin position="85"/>
        <end position="96"/>
    </location>
</feature>
<keyword evidence="1" id="KW-0175">Coiled coil</keyword>
<evidence type="ECO:0000256" key="2">
    <source>
        <dbReference type="SAM" id="MobiDB-lite"/>
    </source>
</evidence>
<proteinExistence type="predicted"/>
<gene>
    <name evidence="3" type="ORF">Fadolivirus_1_1246</name>
</gene>
<dbReference type="EMBL" id="MT418680">
    <property type="protein sequence ID" value="QKF94704.1"/>
    <property type="molecule type" value="Genomic_DNA"/>
</dbReference>
<evidence type="ECO:0000313" key="3">
    <source>
        <dbReference type="EMBL" id="QKF94704.1"/>
    </source>
</evidence>
<protein>
    <submittedName>
        <fullName evidence="3">Uncharacterized protein</fullName>
    </submittedName>
</protein>
<accession>A0A7D3QVX2</accession>